<evidence type="ECO:0000256" key="3">
    <source>
        <dbReference type="SAM" id="Phobius"/>
    </source>
</evidence>
<accession>A0A4S5EPW6</accession>
<dbReference type="EMBL" id="SSXH01000255">
    <property type="protein sequence ID" value="THJ74374.1"/>
    <property type="molecule type" value="Genomic_DNA"/>
</dbReference>
<feature type="coiled-coil region" evidence="1">
    <location>
        <begin position="284"/>
        <end position="318"/>
    </location>
</feature>
<sequence length="647" mass="66205">MLYLAGQILAYVLVAMFIGAALAWVFLIAPLRRQVRQTRDGQPDPRAGGYASIPDAGVAGAGMADDAGAPLAITPRARELGGTPLPGGAKHAVEPAERKDHVFAEGARLGLGALPGPAPSLDADELRETGERLEDGTPTGLGADELSASPAVAGTTGPDAVGAELATTGPIALPINAVRVGEPVAELVALLRRQRDDAALEKADLTARLAVAEQRAAESEQRIGAAERHAITASARVEEIEATLRARIEAATSGAGAGVGGERAADDGSRADAATAPADAGLTVAELAREAELLRQQLAEAEGRAAKFSSRLAMARTEAEDSQRLVATMTTRLDRHQAEWAAERISLLGRISRTETETAEPIAAPEASTRESSILEAGRRVEYSAAVEYVEIVGTAKAVASARAARSARAAAPLRPLAQTRVAEPAVAEPAAAAGPADVTEPADVAEPAVGVESAYEDEPVEVAESARPAEPVRPDSGDLARAAASVGPGTAAPASGTESGRPGTLGVAGMRARTSGVTKERPSAVAGVLAPTGGGSSRTPGVRSGATGEQAAGGRVVQESAPRWNGLLDPVVAGGDNLKEIVGIGPVIESRLRTLGITAFSQLAEMGDTDVERLAHKLDGFGDRIISDDWVGQAQDLQVRHYGGVY</sequence>
<organism evidence="4 5">
    <name type="scientific">Candidatus Frankia alpina</name>
    <dbReference type="NCBI Taxonomy" id="2699483"/>
    <lineage>
        <taxon>Bacteria</taxon>
        <taxon>Bacillati</taxon>
        <taxon>Actinomycetota</taxon>
        <taxon>Actinomycetes</taxon>
        <taxon>Frankiales</taxon>
        <taxon>Frankiaceae</taxon>
        <taxon>Frankia</taxon>
    </lineage>
</organism>
<feature type="region of interest" description="Disordered" evidence="2">
    <location>
        <begin position="453"/>
        <end position="555"/>
    </location>
</feature>
<dbReference type="AlphaFoldDB" id="A0A4S5EPW6"/>
<reference evidence="4 5" key="1">
    <citation type="submission" date="2019-04" db="EMBL/GenBank/DDBJ databases">
        <title>Draft genome sequences for three unisolated Alnus-infective Frankia Sp+ strains, AgTrS, AiOr and AvVan, the first sequenced Frankia strains able to sporulate in-planta.</title>
        <authorList>
            <person name="Bethencourt L."/>
            <person name="Vautrin F."/>
            <person name="Taib N."/>
            <person name="Dubost A."/>
            <person name="Castro-Garcia L."/>
            <person name="Imbaud O."/>
            <person name="Abrouk D."/>
            <person name="Fournier P."/>
            <person name="Briolay J."/>
            <person name="Nguyen A."/>
            <person name="Normand P."/>
            <person name="Fernandez M.P."/>
            <person name="Brochier-Armanet C."/>
            <person name="Herrera-Belaroussi A."/>
        </authorList>
    </citation>
    <scope>NUCLEOTIDE SEQUENCE [LARGE SCALE GENOMIC DNA]</scope>
    <source>
        <strain evidence="4 5">AvVan</strain>
    </source>
</reference>
<feature type="transmembrane region" description="Helical" evidence="3">
    <location>
        <begin position="6"/>
        <end position="29"/>
    </location>
</feature>
<keyword evidence="3" id="KW-1133">Transmembrane helix</keyword>
<feature type="region of interest" description="Disordered" evidence="2">
    <location>
        <begin position="253"/>
        <end position="277"/>
    </location>
</feature>
<dbReference type="OrthoDB" id="9806499at2"/>
<name>A0A4S5EPW6_9ACTN</name>
<keyword evidence="3" id="KW-0812">Transmembrane</keyword>
<dbReference type="Proteomes" id="UP000305282">
    <property type="component" value="Unassembled WGS sequence"/>
</dbReference>
<keyword evidence="1" id="KW-0175">Coiled coil</keyword>
<gene>
    <name evidence="4" type="ORF">E7Y31_11820</name>
</gene>
<dbReference type="Gene3D" id="1.10.150.20">
    <property type="entry name" value="5' to 3' exonuclease, C-terminal subdomain"/>
    <property type="match status" value="1"/>
</dbReference>
<evidence type="ECO:0000256" key="2">
    <source>
        <dbReference type="SAM" id="MobiDB-lite"/>
    </source>
</evidence>
<protein>
    <submittedName>
        <fullName evidence="4">Uncharacterized protein</fullName>
    </submittedName>
</protein>
<evidence type="ECO:0000313" key="5">
    <source>
        <dbReference type="Proteomes" id="UP000305282"/>
    </source>
</evidence>
<feature type="coiled-coil region" evidence="1">
    <location>
        <begin position="188"/>
        <end position="229"/>
    </location>
</feature>
<keyword evidence="3" id="KW-0472">Membrane</keyword>
<proteinExistence type="predicted"/>
<comment type="caution">
    <text evidence="4">The sequence shown here is derived from an EMBL/GenBank/DDBJ whole genome shotgun (WGS) entry which is preliminary data.</text>
</comment>
<evidence type="ECO:0000313" key="4">
    <source>
        <dbReference type="EMBL" id="THJ74374.1"/>
    </source>
</evidence>
<dbReference type="RefSeq" id="WP_136448205.1">
    <property type="nucleotide sequence ID" value="NZ_SSXH01000255.1"/>
</dbReference>
<evidence type="ECO:0000256" key="1">
    <source>
        <dbReference type="SAM" id="Coils"/>
    </source>
</evidence>
<keyword evidence="5" id="KW-1185">Reference proteome</keyword>